<dbReference type="RefSeq" id="XP_004988853.1">
    <property type="nucleotide sequence ID" value="XM_004988796.1"/>
</dbReference>
<keyword evidence="4" id="KW-1185">Reference proteome</keyword>
<evidence type="ECO:0000313" key="4">
    <source>
        <dbReference type="Proteomes" id="UP000007799"/>
    </source>
</evidence>
<dbReference type="Proteomes" id="UP000007799">
    <property type="component" value="Unassembled WGS sequence"/>
</dbReference>
<proteinExistence type="predicted"/>
<dbReference type="GO" id="GO:0004534">
    <property type="term" value="F:5'-3' RNA exonuclease activity"/>
    <property type="evidence" value="ECO:0007669"/>
    <property type="project" value="TreeGrafter"/>
</dbReference>
<dbReference type="InterPro" id="IPR003141">
    <property type="entry name" value="Pol/His_phosphatase_N"/>
</dbReference>
<dbReference type="Gene3D" id="3.20.20.140">
    <property type="entry name" value="Metal-dependent hydrolases"/>
    <property type="match status" value="2"/>
</dbReference>
<dbReference type="Pfam" id="PF02811">
    <property type="entry name" value="PHP"/>
    <property type="match status" value="1"/>
</dbReference>
<reference evidence="3" key="1">
    <citation type="submission" date="2009-08" db="EMBL/GenBank/DDBJ databases">
        <title>Annotation of Salpingoeca rosetta.</title>
        <authorList>
            <consortium name="The Broad Institute Genome Sequencing Platform"/>
            <person name="Russ C."/>
            <person name="Cuomo C."/>
            <person name="Burger G."/>
            <person name="Gray M.W."/>
            <person name="Holland P.W.H."/>
            <person name="King N."/>
            <person name="Lang F.B.F."/>
            <person name="Roger A.J."/>
            <person name="Ruiz-Trillo I."/>
            <person name="Young S.K."/>
            <person name="Zeng Q."/>
            <person name="Gargeya S."/>
            <person name="Alvarado L."/>
            <person name="Berlin A."/>
            <person name="Chapman S.B."/>
            <person name="Chen Z."/>
            <person name="Freedman E."/>
            <person name="Gellesch M."/>
            <person name="Goldberg J."/>
            <person name="Griggs A."/>
            <person name="Gujja S."/>
            <person name="Heilman E."/>
            <person name="Heiman D."/>
            <person name="Howarth C."/>
            <person name="Mehta T."/>
            <person name="Neiman D."/>
            <person name="Pearson M."/>
            <person name="Roberts A."/>
            <person name="Saif S."/>
            <person name="Shea T."/>
            <person name="Shenoy N."/>
            <person name="Sisk P."/>
            <person name="Stolte C."/>
            <person name="Sykes S."/>
            <person name="White J."/>
            <person name="Yandava C."/>
            <person name="Haas B."/>
            <person name="Nusbaum C."/>
            <person name="Birren B."/>
        </authorList>
    </citation>
    <scope>NUCLEOTIDE SEQUENCE [LARGE SCALE GENOMIC DNA]</scope>
    <source>
        <strain evidence="3">ATCC 50818</strain>
    </source>
</reference>
<feature type="transmembrane region" description="Helical" evidence="1">
    <location>
        <begin position="12"/>
        <end position="29"/>
    </location>
</feature>
<evidence type="ECO:0000313" key="3">
    <source>
        <dbReference type="EMBL" id="EGD79625.1"/>
    </source>
</evidence>
<organism evidence="4">
    <name type="scientific">Salpingoeca rosetta (strain ATCC 50818 / BSB-021)</name>
    <dbReference type="NCBI Taxonomy" id="946362"/>
    <lineage>
        <taxon>Eukaryota</taxon>
        <taxon>Choanoflagellata</taxon>
        <taxon>Craspedida</taxon>
        <taxon>Salpingoecidae</taxon>
        <taxon>Salpingoeca</taxon>
    </lineage>
</organism>
<evidence type="ECO:0000256" key="1">
    <source>
        <dbReference type="SAM" id="Phobius"/>
    </source>
</evidence>
<dbReference type="PANTHER" id="PTHR42924">
    <property type="entry name" value="EXONUCLEASE"/>
    <property type="match status" value="1"/>
</dbReference>
<gene>
    <name evidence="3" type="ORF">PTSG_10473</name>
</gene>
<dbReference type="GO" id="GO:0035312">
    <property type="term" value="F:5'-3' DNA exonuclease activity"/>
    <property type="evidence" value="ECO:0007669"/>
    <property type="project" value="TreeGrafter"/>
</dbReference>
<dbReference type="OMA" id="VEITVEW"/>
<dbReference type="SMART" id="SM00481">
    <property type="entry name" value="POLIIIAc"/>
    <property type="match status" value="1"/>
</dbReference>
<name>F2UPS0_SALR5</name>
<dbReference type="InterPro" id="IPR016195">
    <property type="entry name" value="Pol/histidinol_Pase-like"/>
</dbReference>
<dbReference type="OrthoDB" id="16564at2759"/>
<dbReference type="KEGG" id="sre:PTSG_10473"/>
<dbReference type="InterPro" id="IPR004013">
    <property type="entry name" value="PHP_dom"/>
</dbReference>
<accession>F2UPS0</accession>
<dbReference type="STRING" id="946362.F2UPS0"/>
<protein>
    <recommendedName>
        <fullName evidence="2">Polymerase/histidinol phosphatase N-terminal domain-containing protein</fullName>
    </recommendedName>
</protein>
<keyword evidence="1" id="KW-1133">Transmembrane helix</keyword>
<feature type="domain" description="Polymerase/histidinol phosphatase N-terminal" evidence="2">
    <location>
        <begin position="44"/>
        <end position="112"/>
    </location>
</feature>
<dbReference type="InterPro" id="IPR052018">
    <property type="entry name" value="PHP_domain"/>
</dbReference>
<evidence type="ECO:0000259" key="2">
    <source>
        <dbReference type="SMART" id="SM00481"/>
    </source>
</evidence>
<keyword evidence="1" id="KW-0472">Membrane</keyword>
<dbReference type="PANTHER" id="PTHR42924:SF3">
    <property type="entry name" value="POLYMERASE_HISTIDINOL PHOSPHATASE N-TERMINAL DOMAIN-CONTAINING PROTEIN"/>
    <property type="match status" value="1"/>
</dbReference>
<dbReference type="GeneID" id="16069393"/>
<dbReference type="InParanoid" id="F2UPS0"/>
<dbReference type="AlphaFoldDB" id="F2UPS0"/>
<sequence length="401" mass="44140">MAALAVRRMDATVGSVIAVAIMLWLMLSLRPAVRPAQSMDDIAVDMHCHTTESDGDRTAEEQLKEAARIGLDALWITDHDMIRDLPRTREIQKAAKKAGVGVGFGVEITVEWEKKEHHLLGYFPDSAWSARQLSPEMVTLQRECAKVKTSRETRNNNMVSFLNTLLASDAGKPYFISADRHAAFKPLVVNEVAEWAKENANLMEPTSLGRPHFRAYLIEVVGIREDLIFGPRAGDGVATLTADGDVFYDEDREGKTGVELEALMHSATLAKRDIAFRPLPIIDAIKLINAAGGRAVLAHPPTLGSKWKTVFVDKVGDLAAAGLWGIEAFSSEIDEENHAIIAGLAQKYNLVMTAGSDNHGSLKIYAHLGEVKRHGTAAYAELEYWARHGLRESARLQNEEL</sequence>
<dbReference type="SUPFAM" id="SSF89550">
    <property type="entry name" value="PHP domain-like"/>
    <property type="match status" value="1"/>
</dbReference>
<dbReference type="EMBL" id="GL832987">
    <property type="protein sequence ID" value="EGD79625.1"/>
    <property type="molecule type" value="Genomic_DNA"/>
</dbReference>
<keyword evidence="1" id="KW-0812">Transmembrane</keyword>